<feature type="domain" description="ATP-grasp" evidence="5">
    <location>
        <begin position="119"/>
        <end position="321"/>
    </location>
</feature>
<dbReference type="Gene3D" id="3.30.470.20">
    <property type="entry name" value="ATP-grasp fold, B domain"/>
    <property type="match status" value="1"/>
</dbReference>
<dbReference type="PROSITE" id="PS50975">
    <property type="entry name" value="ATP_GRASP"/>
    <property type="match status" value="1"/>
</dbReference>
<sequence length="425" mass="47060">MNYFKQKTAVIIDPYSSGSLFFDAFKAEGVNVVAVMSEKQPPDVYASSFRPDDFSDIYISDSDDLEGLAAKLKEYEPICVLAGCESGVELAESLAPLVCPDLSNDRSLAQARRDKGLMSAAVSCAGVPMMRQICTNNLSEVNEWININNFDNDYLVVKPPKSASTDGVKKVNRYGGELHDAFTDLINNPNRLGIINDRVLVQEYLTGVEYVVDTFSYEGRHSICSICKYTKVDTDLGMAIYDRMDWISPKADVVEQLSDYAKAVLNALGMRFGNAHIEIMMTANGPRLIELGARPHGGGNPRLCRIATGDSQLHRSVRYFTSGVTPPDEYILKKNMTVVFLMAKQASIVTSLSLMHDLKKLNSFLEGKINIDEGQYIPATKDLFATLALGYFVLANNDLDTLEEDIQAIRSAEYEVYQPVLEDIA</sequence>
<organism evidence="6 7">
    <name type="scientific">Pseudomonas luteola</name>
    <dbReference type="NCBI Taxonomy" id="47886"/>
    <lineage>
        <taxon>Bacteria</taxon>
        <taxon>Pseudomonadati</taxon>
        <taxon>Pseudomonadota</taxon>
        <taxon>Gammaproteobacteria</taxon>
        <taxon>Pseudomonadales</taxon>
        <taxon>Pseudomonadaceae</taxon>
        <taxon>Pseudomonas</taxon>
    </lineage>
</organism>
<dbReference type="InterPro" id="IPR011761">
    <property type="entry name" value="ATP-grasp"/>
</dbReference>
<evidence type="ECO:0000256" key="2">
    <source>
        <dbReference type="ARBA" id="ARBA00022741"/>
    </source>
</evidence>
<keyword evidence="2 4" id="KW-0547">Nucleotide-binding</keyword>
<keyword evidence="1 6" id="KW-0436">Ligase</keyword>
<evidence type="ECO:0000256" key="4">
    <source>
        <dbReference type="PROSITE-ProRule" id="PRU00409"/>
    </source>
</evidence>
<name>A0A2X2C8P4_PSELU</name>
<dbReference type="GO" id="GO:0004637">
    <property type="term" value="F:phosphoribosylamine-glycine ligase activity"/>
    <property type="evidence" value="ECO:0007669"/>
    <property type="project" value="UniProtKB-EC"/>
</dbReference>
<dbReference type="GO" id="GO:0046872">
    <property type="term" value="F:metal ion binding"/>
    <property type="evidence" value="ECO:0007669"/>
    <property type="project" value="InterPro"/>
</dbReference>
<dbReference type="PANTHER" id="PTHR43585">
    <property type="entry name" value="FUMIPYRROLE BIOSYNTHESIS PROTEIN C"/>
    <property type="match status" value="1"/>
</dbReference>
<dbReference type="RefSeq" id="WP_019364818.1">
    <property type="nucleotide sequence ID" value="NZ_JAKREJ010000009.1"/>
</dbReference>
<dbReference type="Pfam" id="PF13535">
    <property type="entry name" value="ATP-grasp_4"/>
    <property type="match status" value="1"/>
</dbReference>
<dbReference type="InterPro" id="IPR052032">
    <property type="entry name" value="ATP-dep_AA_Ligase"/>
</dbReference>
<proteinExistence type="predicted"/>
<evidence type="ECO:0000259" key="5">
    <source>
        <dbReference type="PROSITE" id="PS50975"/>
    </source>
</evidence>
<dbReference type="PANTHER" id="PTHR43585:SF2">
    <property type="entry name" value="ATP-GRASP ENZYME FSQD"/>
    <property type="match status" value="1"/>
</dbReference>
<gene>
    <name evidence="6" type="primary">purD_2</name>
    <name evidence="6" type="ORF">NCTC11842_01392</name>
</gene>
<dbReference type="NCBIfam" id="NF005543">
    <property type="entry name" value="PRK07206.1"/>
    <property type="match status" value="1"/>
</dbReference>
<dbReference type="AlphaFoldDB" id="A0A2X2C8P4"/>
<evidence type="ECO:0000313" key="6">
    <source>
        <dbReference type="EMBL" id="SPZ04872.1"/>
    </source>
</evidence>
<evidence type="ECO:0000313" key="7">
    <source>
        <dbReference type="Proteomes" id="UP000250443"/>
    </source>
</evidence>
<evidence type="ECO:0000256" key="1">
    <source>
        <dbReference type="ARBA" id="ARBA00022598"/>
    </source>
</evidence>
<dbReference type="EC" id="6.3.4.13" evidence="6"/>
<dbReference type="SUPFAM" id="SSF56059">
    <property type="entry name" value="Glutathione synthetase ATP-binding domain-like"/>
    <property type="match status" value="1"/>
</dbReference>
<dbReference type="EMBL" id="UAUF01000010">
    <property type="protein sequence ID" value="SPZ04872.1"/>
    <property type="molecule type" value="Genomic_DNA"/>
</dbReference>
<dbReference type="Proteomes" id="UP000250443">
    <property type="component" value="Unassembled WGS sequence"/>
</dbReference>
<evidence type="ECO:0000256" key="3">
    <source>
        <dbReference type="ARBA" id="ARBA00022840"/>
    </source>
</evidence>
<dbReference type="GO" id="GO:0005524">
    <property type="term" value="F:ATP binding"/>
    <property type="evidence" value="ECO:0007669"/>
    <property type="project" value="UniProtKB-UniRule"/>
</dbReference>
<protein>
    <submittedName>
        <fullName evidence="6">Phosphoribosylglycinamide synthetase</fullName>
        <ecNumber evidence="6">6.3.4.13</ecNumber>
    </submittedName>
</protein>
<keyword evidence="3 4" id="KW-0067">ATP-binding</keyword>
<reference evidence="6 7" key="1">
    <citation type="submission" date="2018-06" db="EMBL/GenBank/DDBJ databases">
        <authorList>
            <consortium name="Pathogen Informatics"/>
            <person name="Doyle S."/>
        </authorList>
    </citation>
    <scope>NUCLEOTIDE SEQUENCE [LARGE SCALE GENOMIC DNA]</scope>
    <source>
        <strain evidence="6 7">NCTC11842</strain>
    </source>
</reference>
<accession>A0A2X2C8P4</accession>